<dbReference type="InterPro" id="IPR011009">
    <property type="entry name" value="Kinase-like_dom_sf"/>
</dbReference>
<dbReference type="SUPFAM" id="SSF56112">
    <property type="entry name" value="Protein kinase-like (PK-like)"/>
    <property type="match status" value="1"/>
</dbReference>
<dbReference type="EMBL" id="CP094984">
    <property type="protein sequence ID" value="UON90881.1"/>
    <property type="molecule type" value="Genomic_DNA"/>
</dbReference>
<evidence type="ECO:0000313" key="3">
    <source>
        <dbReference type="EMBL" id="UON90881.1"/>
    </source>
</evidence>
<proteinExistence type="predicted"/>
<name>A0A9X1M5D1_9MICC</name>
<evidence type="ECO:0000313" key="4">
    <source>
        <dbReference type="Proteomes" id="UP000829758"/>
    </source>
</evidence>
<dbReference type="Gene3D" id="3.90.1200.10">
    <property type="match status" value="1"/>
</dbReference>
<evidence type="ECO:0000259" key="1">
    <source>
        <dbReference type="Pfam" id="PF01636"/>
    </source>
</evidence>
<reference evidence="2" key="1">
    <citation type="submission" date="2021-10" db="EMBL/GenBank/DDBJ databases">
        <title>Novel species in genus Arthrobacter.</title>
        <authorList>
            <person name="Liu Y."/>
        </authorList>
    </citation>
    <scope>NUCLEOTIDE SEQUENCE</scope>
    <source>
        <strain evidence="2">Zg-Y462</strain>
        <strain evidence="4">zg-Y462</strain>
    </source>
</reference>
<keyword evidence="4" id="KW-1185">Reference proteome</keyword>
<feature type="domain" description="Aminoglycoside phosphotransferase" evidence="1">
    <location>
        <begin position="109"/>
        <end position="185"/>
    </location>
</feature>
<dbReference type="RefSeq" id="WP_227927726.1">
    <property type="nucleotide sequence ID" value="NZ_CP094984.1"/>
</dbReference>
<evidence type="ECO:0000313" key="2">
    <source>
        <dbReference type="EMBL" id="MCC3271336.1"/>
    </source>
</evidence>
<dbReference type="InterPro" id="IPR002575">
    <property type="entry name" value="Aminoglycoside_PTrfase"/>
</dbReference>
<sequence length="249" mass="27208">MDGEQLLEGGNVAAAVVRIGDTVRKPWTESTPHVFELMTAVRKAGVDVPAVLGRDEQGRQITEFIPGRLALESPPLTHAELRRVGAIVRAIHDASETFVPSPEAKWAGAIPSPGNNLVCHNDLAPWNLLIGDRWVFIDWDAAAPSTRLWDLAYAAQAFTLSDTTLAPERAAGNLVAFVDGYGAERGLREQLPEAMHQRAAAMHHLLESSHATGREPWGSMYVQGHGEHWRAATDYVHVHQKIWTAALLG</sequence>
<dbReference type="AlphaFoldDB" id="A0A9X1M5D1"/>
<evidence type="ECO:0000313" key="5">
    <source>
        <dbReference type="Proteomes" id="UP001155145"/>
    </source>
</evidence>
<dbReference type="EMBL" id="JAJFZT010000001">
    <property type="protein sequence ID" value="MCC3271336.1"/>
    <property type="molecule type" value="Genomic_DNA"/>
</dbReference>
<protein>
    <submittedName>
        <fullName evidence="2">Phosphotransferase</fullName>
    </submittedName>
</protein>
<dbReference type="Proteomes" id="UP001155145">
    <property type="component" value="Unassembled WGS sequence"/>
</dbReference>
<dbReference type="Proteomes" id="UP000829758">
    <property type="component" value="Chromosome"/>
</dbReference>
<dbReference type="Pfam" id="PF01636">
    <property type="entry name" value="APH"/>
    <property type="match status" value="1"/>
</dbReference>
<gene>
    <name evidence="2" type="ORF">LJ755_01155</name>
    <name evidence="3" type="ORF">MUK71_09525</name>
</gene>
<accession>A0A9X1M5D1</accession>
<organism evidence="2 5">
    <name type="scientific">Arthrobacter zhangbolii</name>
    <dbReference type="NCBI Taxonomy" id="2886936"/>
    <lineage>
        <taxon>Bacteria</taxon>
        <taxon>Bacillati</taxon>
        <taxon>Actinomycetota</taxon>
        <taxon>Actinomycetes</taxon>
        <taxon>Micrococcales</taxon>
        <taxon>Micrococcaceae</taxon>
        <taxon>Arthrobacter</taxon>
    </lineage>
</organism>